<dbReference type="EMBL" id="CDHN01000001">
    <property type="protein sequence ID" value="CEJ80658.1"/>
    <property type="molecule type" value="Genomic_DNA"/>
</dbReference>
<name>A0A0A1SKE4_9HYPO</name>
<sequence length="242" mass="26571">MVRFGVSAVFAAVLACPAAARILAVNEIPDWAWVRHYEAIEAAHQRYNATGVLHRRDDCNGQECATYTDVHSDEKATAWGDDIVAQGYDPPPVNSWTEIKNNARKGCLDSSCGSAPTCHENFKNTACLTITGDYSGQELGLQMYDALWVVFGHTVKEENALDAIEDVIAAIRQSTTPTNYHMRMNKDHGMSGFLDFAFYEKETSGFNFCDILNPWLEAGSLVPNEAVQGALVPAKILCAFKG</sequence>
<keyword evidence="3" id="KW-1185">Reference proteome</keyword>
<dbReference type="AlphaFoldDB" id="A0A0A1SKE4"/>
<accession>A0A0A1SKE4</accession>
<dbReference type="HOGENOM" id="CLU_1147867_0_0_1"/>
<gene>
    <name evidence="2" type="ORF">VHEMI00829</name>
</gene>
<dbReference type="Proteomes" id="UP000039046">
    <property type="component" value="Unassembled WGS sequence"/>
</dbReference>
<evidence type="ECO:0000313" key="2">
    <source>
        <dbReference type="EMBL" id="CEJ80658.1"/>
    </source>
</evidence>
<proteinExistence type="predicted"/>
<feature type="chain" id="PRO_5001979112" evidence="1">
    <location>
        <begin position="21"/>
        <end position="242"/>
    </location>
</feature>
<feature type="signal peptide" evidence="1">
    <location>
        <begin position="1"/>
        <end position="20"/>
    </location>
</feature>
<organism evidence="2 3">
    <name type="scientific">[Torrubiella] hemipterigena</name>
    <dbReference type="NCBI Taxonomy" id="1531966"/>
    <lineage>
        <taxon>Eukaryota</taxon>
        <taxon>Fungi</taxon>
        <taxon>Dikarya</taxon>
        <taxon>Ascomycota</taxon>
        <taxon>Pezizomycotina</taxon>
        <taxon>Sordariomycetes</taxon>
        <taxon>Hypocreomycetidae</taxon>
        <taxon>Hypocreales</taxon>
        <taxon>Clavicipitaceae</taxon>
        <taxon>Clavicipitaceae incertae sedis</taxon>
        <taxon>'Torrubiella' clade</taxon>
    </lineage>
</organism>
<dbReference type="PROSITE" id="PS51257">
    <property type="entry name" value="PROKAR_LIPOPROTEIN"/>
    <property type="match status" value="1"/>
</dbReference>
<evidence type="ECO:0000256" key="1">
    <source>
        <dbReference type="SAM" id="SignalP"/>
    </source>
</evidence>
<evidence type="ECO:0000313" key="3">
    <source>
        <dbReference type="Proteomes" id="UP000039046"/>
    </source>
</evidence>
<protein>
    <submittedName>
        <fullName evidence="2">Uncharacterized protein</fullName>
    </submittedName>
</protein>
<reference evidence="2 3" key="1">
    <citation type="journal article" date="2015" name="Genome Announc.">
        <title>Draft Genome Sequence and Gene Annotation of the Entomopathogenic Fungus Verticillium hemipterigenum.</title>
        <authorList>
            <person name="Horn F."/>
            <person name="Habel A."/>
            <person name="Scharf D.H."/>
            <person name="Dworschak J."/>
            <person name="Brakhage A.A."/>
            <person name="Guthke R."/>
            <person name="Hertweck C."/>
            <person name="Linde J."/>
        </authorList>
    </citation>
    <scope>NUCLEOTIDE SEQUENCE [LARGE SCALE GENOMIC DNA]</scope>
</reference>
<keyword evidence="1" id="KW-0732">Signal</keyword>